<evidence type="ECO:0000256" key="1">
    <source>
        <dbReference type="ARBA" id="ARBA00004162"/>
    </source>
</evidence>
<dbReference type="InterPro" id="IPR002068">
    <property type="entry name" value="A-crystallin/Hsp20_dom"/>
</dbReference>
<sequence length="164" mass="18084">MDGAGGRSYEDFKPPHKMVREPPTHTLTIDLSAKGYKKEHIKVQLVRSRRRLVVSGECPVAGETNRWSRFRLQFPVPDGCDLKAIQARLHDGVIRVTLPGVKPQQQPPPAKTAAAAAAVVGGDQRGGGERCQFLRERGKLATTLLGVVLVLFSFVIYIRYSVKP</sequence>
<dbReference type="AlphaFoldDB" id="I1QUV2"/>
<evidence type="ECO:0000313" key="9">
    <source>
        <dbReference type="EnsemblPlants" id="ORGLA10G0098500.1"/>
    </source>
</evidence>
<name>I1QUV2_ORYGL</name>
<keyword evidence="7" id="KW-1133">Transmembrane helix</keyword>
<dbReference type="GO" id="GO:0005886">
    <property type="term" value="C:plasma membrane"/>
    <property type="evidence" value="ECO:0007669"/>
    <property type="project" value="UniProtKB-SubCell"/>
</dbReference>
<dbReference type="RefSeq" id="XP_052169680.1">
    <property type="nucleotide sequence ID" value="XM_052313720.1"/>
</dbReference>
<feature type="compositionally biased region" description="Basic and acidic residues" evidence="6">
    <location>
        <begin position="8"/>
        <end position="22"/>
    </location>
</feature>
<keyword evidence="7" id="KW-0812">Transmembrane</keyword>
<evidence type="ECO:0000256" key="4">
    <source>
        <dbReference type="PROSITE-ProRule" id="PRU00285"/>
    </source>
</evidence>
<evidence type="ECO:0000313" key="10">
    <source>
        <dbReference type="Proteomes" id="UP000007306"/>
    </source>
</evidence>
<accession>I1QUV2</accession>
<dbReference type="GO" id="GO:0006952">
    <property type="term" value="P:defense response"/>
    <property type="evidence" value="ECO:0007669"/>
    <property type="project" value="UniProtKB-KW"/>
</dbReference>
<protein>
    <recommendedName>
        <fullName evidence="8">SHSP domain-containing protein</fullName>
    </recommendedName>
</protein>
<comment type="subcellular location">
    <subcellularLocation>
        <location evidence="1">Cell membrane</location>
        <topology evidence="1">Single-pass membrane protein</topology>
    </subcellularLocation>
</comment>
<dbReference type="PANTHER" id="PTHR43670">
    <property type="entry name" value="HEAT SHOCK PROTEIN 26"/>
    <property type="match status" value="1"/>
</dbReference>
<keyword evidence="10" id="KW-1185">Reference proteome</keyword>
<keyword evidence="2" id="KW-1003">Cell membrane</keyword>
<evidence type="ECO:0000256" key="2">
    <source>
        <dbReference type="ARBA" id="ARBA00022475"/>
    </source>
</evidence>
<evidence type="ECO:0000256" key="3">
    <source>
        <dbReference type="ARBA" id="ARBA00022821"/>
    </source>
</evidence>
<dbReference type="Gramene" id="ORGLA10G0098500.1">
    <property type="protein sequence ID" value="ORGLA10G0098500.1"/>
    <property type="gene ID" value="ORGLA10G0098500"/>
</dbReference>
<evidence type="ECO:0000259" key="8">
    <source>
        <dbReference type="PROSITE" id="PS01031"/>
    </source>
</evidence>
<dbReference type="EnsemblPlants" id="ORGLA10G0098500.1">
    <property type="protein sequence ID" value="ORGLA10G0098500.1"/>
    <property type="gene ID" value="ORGLA10G0098500"/>
</dbReference>
<dbReference type="SUPFAM" id="SSF49764">
    <property type="entry name" value="HSP20-like chaperones"/>
    <property type="match status" value="1"/>
</dbReference>
<gene>
    <name evidence="9" type="primary">LOC127786344</name>
</gene>
<dbReference type="eggNOG" id="KOG0710">
    <property type="taxonomic scope" value="Eukaryota"/>
</dbReference>
<dbReference type="PANTHER" id="PTHR43670:SF20">
    <property type="entry name" value="HSP20_ALPHA CRYSTALLIN FAMILY PROTEIN, EXPRESSED"/>
    <property type="match status" value="1"/>
</dbReference>
<feature type="region of interest" description="Disordered" evidence="6">
    <location>
        <begin position="1"/>
        <end position="22"/>
    </location>
</feature>
<dbReference type="HOGENOM" id="CLU_110429_0_0_1"/>
<dbReference type="OMA" id="HKMVREP"/>
<evidence type="ECO:0000256" key="6">
    <source>
        <dbReference type="SAM" id="MobiDB-lite"/>
    </source>
</evidence>
<feature type="transmembrane region" description="Helical" evidence="7">
    <location>
        <begin position="140"/>
        <end position="160"/>
    </location>
</feature>
<dbReference type="Pfam" id="PF00011">
    <property type="entry name" value="HSP20"/>
    <property type="match status" value="1"/>
</dbReference>
<dbReference type="STRING" id="4538.I1QUV2"/>
<comment type="similarity">
    <text evidence="4 5">Belongs to the small heat shock protein (HSP20) family.</text>
</comment>
<dbReference type="InterPro" id="IPR008978">
    <property type="entry name" value="HSP20-like_chaperone"/>
</dbReference>
<reference evidence="9 10" key="2">
    <citation type="submission" date="2018-04" db="EMBL/GenBank/DDBJ databases">
        <title>OglaRS2 (Oryza glaberrima Reference Sequence Version 2).</title>
        <authorList>
            <person name="Zhang J."/>
            <person name="Kudrna D."/>
            <person name="Lee S."/>
            <person name="Talag J."/>
            <person name="Rajasekar S."/>
            <person name="Wing R.A."/>
        </authorList>
    </citation>
    <scope>NUCLEOTIDE SEQUENCE [LARGE SCALE GENOMIC DNA]</scope>
    <source>
        <strain evidence="9 10">cv. IRGC 96717</strain>
    </source>
</reference>
<feature type="domain" description="SHSP" evidence="8">
    <location>
        <begin position="7"/>
        <end position="118"/>
    </location>
</feature>
<dbReference type="KEGG" id="ogl:127786344"/>
<reference evidence="9" key="1">
    <citation type="submission" date="2015-06" db="UniProtKB">
        <authorList>
            <consortium name="EnsemblPlants"/>
        </authorList>
    </citation>
    <scope>IDENTIFICATION</scope>
</reference>
<dbReference type="Proteomes" id="UP000007306">
    <property type="component" value="Chromosome 10"/>
</dbReference>
<dbReference type="Gene3D" id="2.60.40.790">
    <property type="match status" value="1"/>
</dbReference>
<dbReference type="PROSITE" id="PS01031">
    <property type="entry name" value="SHSP"/>
    <property type="match status" value="1"/>
</dbReference>
<keyword evidence="7" id="KW-0472">Membrane</keyword>
<evidence type="ECO:0000256" key="7">
    <source>
        <dbReference type="SAM" id="Phobius"/>
    </source>
</evidence>
<dbReference type="GO" id="GO:0034605">
    <property type="term" value="P:cellular response to heat"/>
    <property type="evidence" value="ECO:0007669"/>
    <property type="project" value="TreeGrafter"/>
</dbReference>
<evidence type="ECO:0000256" key="5">
    <source>
        <dbReference type="RuleBase" id="RU003616"/>
    </source>
</evidence>
<proteinExistence type="inferred from homology"/>
<dbReference type="CDD" id="cd06464">
    <property type="entry name" value="ACD_sHsps-like"/>
    <property type="match status" value="1"/>
</dbReference>
<dbReference type="GeneID" id="127786344"/>
<keyword evidence="3" id="KW-0611">Plant defense</keyword>
<organism evidence="9 10">
    <name type="scientific">Oryza glaberrima</name>
    <name type="common">African rice</name>
    <dbReference type="NCBI Taxonomy" id="4538"/>
    <lineage>
        <taxon>Eukaryota</taxon>
        <taxon>Viridiplantae</taxon>
        <taxon>Streptophyta</taxon>
        <taxon>Embryophyta</taxon>
        <taxon>Tracheophyta</taxon>
        <taxon>Spermatophyta</taxon>
        <taxon>Magnoliopsida</taxon>
        <taxon>Liliopsida</taxon>
        <taxon>Poales</taxon>
        <taxon>Poaceae</taxon>
        <taxon>BOP clade</taxon>
        <taxon>Oryzoideae</taxon>
        <taxon>Oryzeae</taxon>
        <taxon>Oryzinae</taxon>
        <taxon>Oryza</taxon>
    </lineage>
</organism>